<dbReference type="CDD" id="cd23659">
    <property type="entry name" value="USP_At3g01520-like"/>
    <property type="match status" value="2"/>
</dbReference>
<dbReference type="AlphaFoldDB" id="A0A8X7Z9Y4"/>
<reference evidence="2" key="1">
    <citation type="journal article" date="2020" name="bioRxiv">
        <title>Hybrid origin of Populus tomentosa Carr. identified through genome sequencing and phylogenomic analysis.</title>
        <authorList>
            <person name="An X."/>
            <person name="Gao K."/>
            <person name="Chen Z."/>
            <person name="Li J."/>
            <person name="Yang X."/>
            <person name="Yang X."/>
            <person name="Zhou J."/>
            <person name="Guo T."/>
            <person name="Zhao T."/>
            <person name="Huang S."/>
            <person name="Miao D."/>
            <person name="Khan W.U."/>
            <person name="Rao P."/>
            <person name="Ye M."/>
            <person name="Lei B."/>
            <person name="Liao W."/>
            <person name="Wang J."/>
            <person name="Ji L."/>
            <person name="Li Y."/>
            <person name="Guo B."/>
            <person name="Mustafa N.S."/>
            <person name="Li S."/>
            <person name="Yun Q."/>
            <person name="Keller S.R."/>
            <person name="Mao J."/>
            <person name="Zhang R."/>
            <person name="Strauss S.H."/>
        </authorList>
    </citation>
    <scope>NUCLEOTIDE SEQUENCE</scope>
    <source>
        <strain evidence="2">GM15</strain>
        <tissue evidence="2">Leaf</tissue>
    </source>
</reference>
<dbReference type="OrthoDB" id="843225at2759"/>
<comment type="caution">
    <text evidence="2">The sequence shown here is derived from an EMBL/GenBank/DDBJ whole genome shotgun (WGS) entry which is preliminary data.</text>
</comment>
<feature type="domain" description="UspA" evidence="1">
    <location>
        <begin position="235"/>
        <end position="370"/>
    </location>
</feature>
<dbReference type="PANTHER" id="PTHR31964">
    <property type="entry name" value="ADENINE NUCLEOTIDE ALPHA HYDROLASES-LIKE SUPERFAMILY PROTEIN"/>
    <property type="match status" value="1"/>
</dbReference>
<name>A0A8X7Z9Y4_POPTO</name>
<gene>
    <name evidence="2" type="ORF">POTOM_029927</name>
</gene>
<accession>A0A8X7Z9Y4</accession>
<evidence type="ECO:0000313" key="2">
    <source>
        <dbReference type="EMBL" id="KAG6765869.1"/>
    </source>
</evidence>
<organism evidence="2 3">
    <name type="scientific">Populus tomentosa</name>
    <name type="common">Chinese white poplar</name>
    <dbReference type="NCBI Taxonomy" id="118781"/>
    <lineage>
        <taxon>Eukaryota</taxon>
        <taxon>Viridiplantae</taxon>
        <taxon>Streptophyta</taxon>
        <taxon>Embryophyta</taxon>
        <taxon>Tracheophyta</taxon>
        <taxon>Spermatophyta</taxon>
        <taxon>Magnoliopsida</taxon>
        <taxon>eudicotyledons</taxon>
        <taxon>Gunneridae</taxon>
        <taxon>Pentapetalae</taxon>
        <taxon>rosids</taxon>
        <taxon>fabids</taxon>
        <taxon>Malpighiales</taxon>
        <taxon>Salicaceae</taxon>
        <taxon>Saliceae</taxon>
        <taxon>Populus</taxon>
    </lineage>
</organism>
<evidence type="ECO:0000313" key="3">
    <source>
        <dbReference type="Proteomes" id="UP000886885"/>
    </source>
</evidence>
<feature type="domain" description="UspA" evidence="1">
    <location>
        <begin position="10"/>
        <end position="157"/>
    </location>
</feature>
<keyword evidence="3" id="KW-1185">Reference proteome</keyword>
<sequence length="373" mass="41502">MEEGKSGEKKKVMVAIDESENSHYTLEWTLDKLRETIADSDVIIFTAQPNSDLGYVYASSLGAAPVDLITSIQENHKKVASLLLDKAKDICAKYGIVAETVTEIGDPKYAICEAVEKLNIELLVLGSHNRGPVQRAFLGSVSNYCVQNAKCPVLVVKKPALKEVDVRKRRLHRPMHQVSIILYRHITLEKKRTLGYLWRKTYCRGITNGSTNTLLNSKQWPVHLKTFNDINRANMKVMVVIDESECSYRALMWVLDNLKESIKNLPLVIFAAQPPPNSMDLFNSVQQQNKKVALGIFEKAKRICASKGVTVEAITEAGYPKEVICDAVQKCGVNLLVIGDEANGNIKRALLGSVSSYCVQNAKCQVLLVRNKA</sequence>
<protein>
    <recommendedName>
        <fullName evidence="1">UspA domain-containing protein</fullName>
    </recommendedName>
</protein>
<dbReference type="Proteomes" id="UP000886885">
    <property type="component" value="Chromosome 8A"/>
</dbReference>
<dbReference type="InterPro" id="IPR006016">
    <property type="entry name" value="UspA"/>
</dbReference>
<dbReference type="EMBL" id="JAAWWB010000015">
    <property type="protein sequence ID" value="KAG6765869.1"/>
    <property type="molecule type" value="Genomic_DNA"/>
</dbReference>
<proteinExistence type="predicted"/>
<dbReference type="PANTHER" id="PTHR31964:SF113">
    <property type="entry name" value="USPA DOMAIN-CONTAINING PROTEIN"/>
    <property type="match status" value="1"/>
</dbReference>
<dbReference type="Pfam" id="PF00582">
    <property type="entry name" value="Usp"/>
    <property type="match status" value="2"/>
</dbReference>
<evidence type="ECO:0000259" key="1">
    <source>
        <dbReference type="Pfam" id="PF00582"/>
    </source>
</evidence>